<dbReference type="VEuPathDB" id="FungiDB:BON22_5280"/>
<dbReference type="FunFam" id="3.40.50.1820:FF:000003">
    <property type="entry name" value="Dipeptidyl peptidase 4"/>
    <property type="match status" value="1"/>
</dbReference>
<keyword evidence="5" id="KW-0645">Protease</keyword>
<dbReference type="SUPFAM" id="SSF53474">
    <property type="entry name" value="alpha/beta-Hydrolases"/>
    <property type="match status" value="1"/>
</dbReference>
<dbReference type="GO" id="GO:0005886">
    <property type="term" value="C:plasma membrane"/>
    <property type="evidence" value="ECO:0007669"/>
    <property type="project" value="TreeGrafter"/>
</dbReference>
<comment type="similarity">
    <text evidence="2">Belongs to the peptidase S9B family.</text>
</comment>
<dbReference type="GO" id="GO:0004252">
    <property type="term" value="F:serine-type endopeptidase activity"/>
    <property type="evidence" value="ECO:0007669"/>
    <property type="project" value="InterPro"/>
</dbReference>
<accession>A0A061B7Y8</accession>
<dbReference type="OrthoDB" id="16520at2759"/>
<dbReference type="GO" id="GO:0008239">
    <property type="term" value="F:dipeptidyl-peptidase activity"/>
    <property type="evidence" value="ECO:0007669"/>
    <property type="project" value="TreeGrafter"/>
</dbReference>
<dbReference type="InterPro" id="IPR029058">
    <property type="entry name" value="AB_hydrolase_fold"/>
</dbReference>
<dbReference type="Pfam" id="PF00326">
    <property type="entry name" value="Peptidase_S9"/>
    <property type="match status" value="1"/>
</dbReference>
<comment type="subcellular location">
    <subcellularLocation>
        <location evidence="1">Vacuole membrane</location>
        <topology evidence="1">Single-pass type II membrane protein</topology>
    </subcellularLocation>
</comment>
<dbReference type="EMBL" id="LK052906">
    <property type="protein sequence ID" value="CDR46030.1"/>
    <property type="molecule type" value="Genomic_DNA"/>
</dbReference>
<dbReference type="PhylomeDB" id="A0A061B7Y8"/>
<organism evidence="16">
    <name type="scientific">Cyberlindnera fabianii</name>
    <name type="common">Yeast</name>
    <name type="synonym">Hansenula fabianii</name>
    <dbReference type="NCBI Taxonomy" id="36022"/>
    <lineage>
        <taxon>Eukaryota</taxon>
        <taxon>Fungi</taxon>
        <taxon>Dikarya</taxon>
        <taxon>Ascomycota</taxon>
        <taxon>Saccharomycotina</taxon>
        <taxon>Saccharomycetes</taxon>
        <taxon>Phaffomycetales</taxon>
        <taxon>Phaffomycetaceae</taxon>
        <taxon>Cyberlindnera</taxon>
    </lineage>
</organism>
<dbReference type="Gene3D" id="3.40.50.1820">
    <property type="entry name" value="alpha/beta hydrolase"/>
    <property type="match status" value="1"/>
</dbReference>
<evidence type="ECO:0000259" key="14">
    <source>
        <dbReference type="Pfam" id="PF00326"/>
    </source>
</evidence>
<evidence type="ECO:0000256" key="5">
    <source>
        <dbReference type="ARBA" id="ARBA00022670"/>
    </source>
</evidence>
<dbReference type="PANTHER" id="PTHR11731">
    <property type="entry name" value="PROTEASE FAMILY S9B,C DIPEPTIDYL-PEPTIDASE IV-RELATED"/>
    <property type="match status" value="1"/>
</dbReference>
<dbReference type="PANTHER" id="PTHR11731:SF200">
    <property type="entry name" value="DIPEPTIDYL PEPTIDASE 10, ISOFORM B"/>
    <property type="match status" value="1"/>
</dbReference>
<evidence type="ECO:0000256" key="13">
    <source>
        <dbReference type="SAM" id="Phobius"/>
    </source>
</evidence>
<feature type="domain" description="Peptidase S9 prolyl oligopeptidase catalytic" evidence="14">
    <location>
        <begin position="575"/>
        <end position="778"/>
    </location>
</feature>
<dbReference type="InterPro" id="IPR050278">
    <property type="entry name" value="Serine_Prot_S9B/DPPIV"/>
</dbReference>
<evidence type="ECO:0000256" key="11">
    <source>
        <dbReference type="ARBA" id="ARBA00023136"/>
    </source>
</evidence>
<dbReference type="PROSITE" id="PS00708">
    <property type="entry name" value="PRO_ENDOPEP_SER"/>
    <property type="match status" value="1"/>
</dbReference>
<keyword evidence="10 13" id="KW-1133">Transmembrane helix</keyword>
<sequence>MTIEEKVDTHKRPNLSKVPIVLGFIVLSLVWGSVLLISGIDKLISTTHSLKSLQLLDPLSKDSLTNSKNLISFEETRNSSFTPEFKSIQWISELDSFTNDKGTFVTQDDDLYLIKSIEDESYAKVLYNGSNISYKGIDYSITNFVASPNLQYALIQTNWTQHFRHSSFGLYWILDVEEQSIKPLTHNSLSIAIWSPTSDHIAYVLDNDVYIYDLQTAESIRASFDGSASIFNGIPDWVYEEEVFEGDSAIWWSPKGDFVSFLRTNDSLVPEFPITYFAQDDTAYPELKKIKYPKPGFENPNVQLAVYNLESETTKFIDYSYDIFTEVMWVGDDQLLLKSINRESDFLKVVLINANDLSFKIIRDEVTDSWFEITHDTMFIPKSDTREFDGYIDTISVDGFNHLAYFSPPDNPTPKLLTKGQWEVVAAPSAFDHVKNLVYFFSTEVSSIERHLYSVHLTSGDKKRYTEGEGWFSASFSTGARFVSLSYRGPGIPSQKIIDLYTGEAKVLETNTKLHELLNDYDLPTLQYGEVDIGTAVVNYVERLPPHFDEKRNYPVLFFVYGGPGSQLVTKTFEFSFPEVVASQLDAIVVTVDGRGTGFKGRQFRSVVRDNLGYYEVIDQIAAAKHWSSKPYVDSSKIAMFGWSYGGYMTLKTLEADAGETFNYGMSVAPVTDWRLYDSVYTERYMHTPENNPDGYANASVSNVTQIGQCTRFLLCHGTGDDNVHFQQSAKLLDKFDLAGVENYDLHFFPDSDHAIRYHNANVIIYNKLLRWLERAFSGAYIALK</sequence>
<evidence type="ECO:0000256" key="4">
    <source>
        <dbReference type="ARBA" id="ARBA00022554"/>
    </source>
</evidence>
<dbReference type="VEuPathDB" id="FungiDB:BON22_5279"/>
<dbReference type="GO" id="GO:0005774">
    <property type="term" value="C:vacuolar membrane"/>
    <property type="evidence" value="ECO:0007669"/>
    <property type="project" value="UniProtKB-SubCell"/>
</dbReference>
<dbReference type="InterPro" id="IPR002471">
    <property type="entry name" value="Pept_S9_AS"/>
</dbReference>
<reference evidence="16" key="1">
    <citation type="journal article" date="2014" name="Genome Announc.">
        <title>Genome sequence of the yeast Cyberlindnera fabianii (Hansenula fabianii).</title>
        <authorList>
            <person name="Freel K.C."/>
            <person name="Sarilar V."/>
            <person name="Neuveglise C."/>
            <person name="Devillers H."/>
            <person name="Friedrich A."/>
            <person name="Schacherer J."/>
        </authorList>
    </citation>
    <scope>NUCLEOTIDE SEQUENCE</scope>
    <source>
        <strain evidence="16">YJS4271</strain>
    </source>
</reference>
<dbReference type="GO" id="GO:0006508">
    <property type="term" value="P:proteolysis"/>
    <property type="evidence" value="ECO:0007669"/>
    <property type="project" value="UniProtKB-KW"/>
</dbReference>
<gene>
    <name evidence="16" type="ORF">CYFA0S_21e01222g</name>
</gene>
<evidence type="ECO:0000256" key="7">
    <source>
        <dbReference type="ARBA" id="ARBA00022801"/>
    </source>
</evidence>
<evidence type="ECO:0000256" key="8">
    <source>
        <dbReference type="ARBA" id="ARBA00022825"/>
    </source>
</evidence>
<evidence type="ECO:0000256" key="2">
    <source>
        <dbReference type="ARBA" id="ARBA00006150"/>
    </source>
</evidence>
<dbReference type="SUPFAM" id="SSF82171">
    <property type="entry name" value="DPP6 N-terminal domain-like"/>
    <property type="match status" value="1"/>
</dbReference>
<keyword evidence="6 13" id="KW-0812">Transmembrane</keyword>
<dbReference type="GO" id="GO:0004177">
    <property type="term" value="F:aminopeptidase activity"/>
    <property type="evidence" value="ECO:0007669"/>
    <property type="project" value="UniProtKB-KW"/>
</dbReference>
<evidence type="ECO:0000256" key="9">
    <source>
        <dbReference type="ARBA" id="ARBA00022968"/>
    </source>
</evidence>
<evidence type="ECO:0000256" key="10">
    <source>
        <dbReference type="ARBA" id="ARBA00022989"/>
    </source>
</evidence>
<keyword evidence="7" id="KW-0378">Hydrolase</keyword>
<keyword evidence="3" id="KW-0031">Aminopeptidase</keyword>
<evidence type="ECO:0000256" key="6">
    <source>
        <dbReference type="ARBA" id="ARBA00022692"/>
    </source>
</evidence>
<keyword evidence="4" id="KW-0926">Vacuole</keyword>
<evidence type="ECO:0000256" key="3">
    <source>
        <dbReference type="ARBA" id="ARBA00022438"/>
    </source>
</evidence>
<keyword evidence="12" id="KW-0325">Glycoprotein</keyword>
<feature type="domain" description="Dipeptidylpeptidase IV N-terminal" evidence="15">
    <location>
        <begin position="147"/>
        <end position="493"/>
    </location>
</feature>
<feature type="transmembrane region" description="Helical" evidence="13">
    <location>
        <begin position="20"/>
        <end position="40"/>
    </location>
</feature>
<evidence type="ECO:0000256" key="1">
    <source>
        <dbReference type="ARBA" id="ARBA00004576"/>
    </source>
</evidence>
<dbReference type="InterPro" id="IPR002469">
    <property type="entry name" value="Peptidase_S9B_N"/>
</dbReference>
<evidence type="ECO:0000259" key="15">
    <source>
        <dbReference type="Pfam" id="PF00930"/>
    </source>
</evidence>
<dbReference type="Pfam" id="PF00930">
    <property type="entry name" value="DPPIV_N"/>
    <property type="match status" value="1"/>
</dbReference>
<keyword evidence="8" id="KW-0720">Serine protease</keyword>
<proteinExistence type="inferred from homology"/>
<keyword evidence="9" id="KW-0735">Signal-anchor</keyword>
<keyword evidence="11 13" id="KW-0472">Membrane</keyword>
<dbReference type="AlphaFoldDB" id="A0A061B7Y8"/>
<protein>
    <submittedName>
        <fullName evidence="16">CYFA0S21e01222g1_1</fullName>
    </submittedName>
</protein>
<dbReference type="InterPro" id="IPR001375">
    <property type="entry name" value="Peptidase_S9_cat"/>
</dbReference>
<dbReference type="Gene3D" id="2.140.10.30">
    <property type="entry name" value="Dipeptidylpeptidase IV, N-terminal domain"/>
    <property type="match status" value="1"/>
</dbReference>
<name>A0A061B7Y8_CYBFA</name>
<evidence type="ECO:0000256" key="12">
    <source>
        <dbReference type="ARBA" id="ARBA00023180"/>
    </source>
</evidence>
<evidence type="ECO:0000313" key="16">
    <source>
        <dbReference type="EMBL" id="CDR46030.1"/>
    </source>
</evidence>
<dbReference type="MEROPS" id="S09.006"/>